<reference evidence="9 10" key="1">
    <citation type="journal article" date="2015" name="Genome Announc.">
        <title>Expanding the biotechnology potential of lactobacilli through comparative genomics of 213 strains and associated genera.</title>
        <authorList>
            <person name="Sun Z."/>
            <person name="Harris H.M."/>
            <person name="McCann A."/>
            <person name="Guo C."/>
            <person name="Argimon S."/>
            <person name="Zhang W."/>
            <person name="Yang X."/>
            <person name="Jeffery I.B."/>
            <person name="Cooney J.C."/>
            <person name="Kagawa T.F."/>
            <person name="Liu W."/>
            <person name="Song Y."/>
            <person name="Salvetti E."/>
            <person name="Wrobel A."/>
            <person name="Rasinkangas P."/>
            <person name="Parkhill J."/>
            <person name="Rea M.C."/>
            <person name="O'Sullivan O."/>
            <person name="Ritari J."/>
            <person name="Douillard F.P."/>
            <person name="Paul Ross R."/>
            <person name="Yang R."/>
            <person name="Briner A.E."/>
            <person name="Felis G.E."/>
            <person name="de Vos W.M."/>
            <person name="Barrangou R."/>
            <person name="Klaenhammer T.R."/>
            <person name="Caufield P.W."/>
            <person name="Cui Y."/>
            <person name="Zhang H."/>
            <person name="O'Toole P.W."/>
        </authorList>
    </citation>
    <scope>NUCLEOTIDE SEQUENCE [LARGE SCALE GENOMIC DNA]</scope>
    <source>
        <strain evidence="9 10">DSM 14421</strain>
    </source>
</reference>
<comment type="similarity">
    <text evidence="2 7">Belongs to the precorrin methyltransferase family.</text>
</comment>
<dbReference type="NCBIfam" id="TIGR01467">
    <property type="entry name" value="cobI_cbiL"/>
    <property type="match status" value="1"/>
</dbReference>
<dbReference type="InterPro" id="IPR014776">
    <property type="entry name" value="4pyrrole_Mease_sub2"/>
</dbReference>
<dbReference type="UniPathway" id="UPA00148"/>
<accession>A0A0R1RZW1</accession>
<evidence type="ECO:0000313" key="9">
    <source>
        <dbReference type="EMBL" id="KRL62439.1"/>
    </source>
</evidence>
<dbReference type="CDD" id="cd11645">
    <property type="entry name" value="Precorrin_2_C20_MT"/>
    <property type="match status" value="1"/>
</dbReference>
<dbReference type="RefSeq" id="WP_057866231.1">
    <property type="nucleotide sequence ID" value="NZ_AZEY01000108.1"/>
</dbReference>
<dbReference type="Proteomes" id="UP000052013">
    <property type="component" value="Unassembled WGS sequence"/>
</dbReference>
<dbReference type="InterPro" id="IPR014777">
    <property type="entry name" value="4pyrrole_Mease_sub1"/>
</dbReference>
<dbReference type="GO" id="GO:0009236">
    <property type="term" value="P:cobalamin biosynthetic process"/>
    <property type="evidence" value="ECO:0007669"/>
    <property type="project" value="UniProtKB-UniRule"/>
</dbReference>
<dbReference type="PIRSF" id="PIRSF036427">
    <property type="entry name" value="Precrrn-2_mtase"/>
    <property type="match status" value="1"/>
</dbReference>
<dbReference type="InterPro" id="IPR012382">
    <property type="entry name" value="CobI/CbiL"/>
</dbReference>
<evidence type="ECO:0000256" key="6">
    <source>
        <dbReference type="ARBA" id="ARBA00022691"/>
    </source>
</evidence>
<protein>
    <submittedName>
        <fullName evidence="9">Precorrin-2 C(20)-methyltransferase</fullName>
    </submittedName>
</protein>
<dbReference type="InterPro" id="IPR000878">
    <property type="entry name" value="4pyrrol_Mease"/>
</dbReference>
<evidence type="ECO:0000313" key="10">
    <source>
        <dbReference type="Proteomes" id="UP000052013"/>
    </source>
</evidence>
<dbReference type="Pfam" id="PF00590">
    <property type="entry name" value="TP_methylase"/>
    <property type="match status" value="1"/>
</dbReference>
<dbReference type="PANTHER" id="PTHR43467">
    <property type="entry name" value="COBALT-PRECORRIN-2 C(20)-METHYLTRANSFERASE"/>
    <property type="match status" value="1"/>
</dbReference>
<name>A0A0R1RZW1_9LACO</name>
<dbReference type="PANTHER" id="PTHR43467:SF2">
    <property type="entry name" value="COBALT-PRECORRIN-2 C(20)-METHYLTRANSFERASE"/>
    <property type="match status" value="1"/>
</dbReference>
<evidence type="ECO:0000256" key="5">
    <source>
        <dbReference type="ARBA" id="ARBA00022679"/>
    </source>
</evidence>
<feature type="domain" description="Tetrapyrrole methylase" evidence="8">
    <location>
        <begin position="4"/>
        <end position="209"/>
    </location>
</feature>
<organism evidence="9 10">
    <name type="scientific">Lentilactobacillus diolivorans DSM 14421</name>
    <dbReference type="NCBI Taxonomy" id="1423739"/>
    <lineage>
        <taxon>Bacteria</taxon>
        <taxon>Bacillati</taxon>
        <taxon>Bacillota</taxon>
        <taxon>Bacilli</taxon>
        <taxon>Lactobacillales</taxon>
        <taxon>Lactobacillaceae</taxon>
        <taxon>Lentilactobacillus</taxon>
    </lineage>
</organism>
<evidence type="ECO:0000256" key="1">
    <source>
        <dbReference type="ARBA" id="ARBA00004953"/>
    </source>
</evidence>
<keyword evidence="3" id="KW-0169">Cobalamin biosynthesis</keyword>
<dbReference type="GO" id="GO:0030788">
    <property type="term" value="F:precorrin-2 C20-methyltransferase activity"/>
    <property type="evidence" value="ECO:0007669"/>
    <property type="project" value="InterPro"/>
</dbReference>
<keyword evidence="4 9" id="KW-0489">Methyltransferase</keyword>
<keyword evidence="5 9" id="KW-0808">Transferase</keyword>
<dbReference type="Gene3D" id="3.30.950.10">
    <property type="entry name" value="Methyltransferase, Cobalt-precorrin-4 Transmethylase, Domain 2"/>
    <property type="match status" value="1"/>
</dbReference>
<sequence length="235" mass="25989">MATFFGIGVGPGDSELMTVKAVHTIEHLDILYTPKAHKSGTSVAEQIAAPYFPESLMIKRRHFPMTNDWEEKRKSWQVITDEIVADVKAGKNVGFVTLGDPSVYSTYSYLLDLIDDQVAVETIAGISSFSQIAAEVSIPLTLDDELLEIIPATADEQQIAKAIDVNDNIVIMKISTNLPKIYQLLKKRNLLTKALVISNASMEKQKTFRLSEINPEDKLPYFSTVLVKKSADGSV</sequence>
<dbReference type="InterPro" id="IPR006364">
    <property type="entry name" value="CobI/CbiL/CobIJ_dom"/>
</dbReference>
<evidence type="ECO:0000256" key="4">
    <source>
        <dbReference type="ARBA" id="ARBA00022603"/>
    </source>
</evidence>
<gene>
    <name evidence="9" type="ORF">FC85_GL001947</name>
</gene>
<dbReference type="PATRIC" id="fig|1423739.3.peg.2031"/>
<dbReference type="NCBIfam" id="NF004059">
    <property type="entry name" value="PRK05576.1-2"/>
    <property type="match status" value="1"/>
</dbReference>
<evidence type="ECO:0000256" key="2">
    <source>
        <dbReference type="ARBA" id="ARBA00005879"/>
    </source>
</evidence>
<dbReference type="Gene3D" id="3.40.1010.10">
    <property type="entry name" value="Cobalt-precorrin-4 Transmethylase, Domain 1"/>
    <property type="match status" value="1"/>
</dbReference>
<dbReference type="STRING" id="1423739.FC85_GL001947"/>
<dbReference type="InterPro" id="IPR035996">
    <property type="entry name" value="4pyrrol_Methylase_sf"/>
</dbReference>
<evidence type="ECO:0000259" key="8">
    <source>
        <dbReference type="Pfam" id="PF00590"/>
    </source>
</evidence>
<dbReference type="AlphaFoldDB" id="A0A0R1RZW1"/>
<dbReference type="GO" id="GO:0032259">
    <property type="term" value="P:methylation"/>
    <property type="evidence" value="ECO:0007669"/>
    <property type="project" value="UniProtKB-KW"/>
</dbReference>
<proteinExistence type="inferred from homology"/>
<dbReference type="EMBL" id="AZEY01000108">
    <property type="protein sequence ID" value="KRL62439.1"/>
    <property type="molecule type" value="Genomic_DNA"/>
</dbReference>
<comment type="pathway">
    <text evidence="1">Cofactor biosynthesis; adenosylcobalamin biosynthesis.</text>
</comment>
<dbReference type="SUPFAM" id="SSF53790">
    <property type="entry name" value="Tetrapyrrole methylase"/>
    <property type="match status" value="1"/>
</dbReference>
<keyword evidence="6" id="KW-0949">S-adenosyl-L-methionine</keyword>
<comment type="caution">
    <text evidence="9">The sequence shown here is derived from an EMBL/GenBank/DDBJ whole genome shotgun (WGS) entry which is preliminary data.</text>
</comment>
<evidence type="ECO:0000256" key="7">
    <source>
        <dbReference type="PIRNR" id="PIRNR036427"/>
    </source>
</evidence>
<evidence type="ECO:0000256" key="3">
    <source>
        <dbReference type="ARBA" id="ARBA00022573"/>
    </source>
</evidence>